<sequence length="391" mass="45733">MSFFSTKKNKFLTKLQKQFNSNIIMNWSNVHKCILILILTLGVHFIWIGWKSFIFLNPTLWQWVNFSLLKSQIYFNICTASLVFVLIILCYFFQKKRWAETVLPHIVIAIFVNVMLFDGFLIGIYSPATIFAFVCISGLGLILFNRKTFYFQLTVALFVYFSLIYCTYNKLIPYAPLFSQNLLNHNPDRNFFWISSMFLFIMPIFITCFILCEVLLSQWRNQESFIKNLSQTDPLTNLYNRRFFNETLDTIQKNQSRYAIILMDIDHFKMINDQYGHHFGDEVLQRVASLLCSQTRHTDIVARYGGEEFIIALPDTSLAVAHEIAERCRLIIQNEILETVEHKNIRCTASFGVAISIYGIHINKVIHLADQALYHAKQLGRNQVQSFTDLH</sequence>
<dbReference type="PANTHER" id="PTHR45138:SF9">
    <property type="entry name" value="DIGUANYLATE CYCLASE DGCM-RELATED"/>
    <property type="match status" value="1"/>
</dbReference>
<dbReference type="OrthoDB" id="9812260at2"/>
<dbReference type="FunFam" id="3.30.70.270:FF:000001">
    <property type="entry name" value="Diguanylate cyclase domain protein"/>
    <property type="match status" value="1"/>
</dbReference>
<evidence type="ECO:0000256" key="3">
    <source>
        <dbReference type="ARBA" id="ARBA00034247"/>
    </source>
</evidence>
<dbReference type="Pfam" id="PF00990">
    <property type="entry name" value="GGDEF"/>
    <property type="match status" value="1"/>
</dbReference>
<dbReference type="NCBIfam" id="TIGR00254">
    <property type="entry name" value="GGDEF"/>
    <property type="match status" value="1"/>
</dbReference>
<dbReference type="InterPro" id="IPR043128">
    <property type="entry name" value="Rev_trsase/Diguanyl_cyclase"/>
</dbReference>
<organism evidence="6 7">
    <name type="scientific">Acinetobacter rongchengensis</name>
    <dbReference type="NCBI Taxonomy" id="2419601"/>
    <lineage>
        <taxon>Bacteria</taxon>
        <taxon>Pseudomonadati</taxon>
        <taxon>Pseudomonadota</taxon>
        <taxon>Gammaproteobacteria</taxon>
        <taxon>Moraxellales</taxon>
        <taxon>Moraxellaceae</taxon>
        <taxon>Acinetobacter</taxon>
    </lineage>
</organism>
<comment type="catalytic activity">
    <reaction evidence="3">
        <text>2 GTP = 3',3'-c-di-GMP + 2 diphosphate</text>
        <dbReference type="Rhea" id="RHEA:24898"/>
        <dbReference type="ChEBI" id="CHEBI:33019"/>
        <dbReference type="ChEBI" id="CHEBI:37565"/>
        <dbReference type="ChEBI" id="CHEBI:58805"/>
        <dbReference type="EC" id="2.7.7.65"/>
    </reaction>
</comment>
<dbReference type="SUPFAM" id="SSF55073">
    <property type="entry name" value="Nucleotide cyclase"/>
    <property type="match status" value="1"/>
</dbReference>
<feature type="transmembrane region" description="Helical" evidence="4">
    <location>
        <begin position="102"/>
        <end position="122"/>
    </location>
</feature>
<name>A0A3A8EXL7_9GAMM</name>
<dbReference type="EC" id="2.7.7.65" evidence="2"/>
<feature type="transmembrane region" description="Helical" evidence="4">
    <location>
        <begin position="151"/>
        <end position="171"/>
    </location>
</feature>
<dbReference type="PROSITE" id="PS50887">
    <property type="entry name" value="GGDEF"/>
    <property type="match status" value="1"/>
</dbReference>
<keyword evidence="4" id="KW-0472">Membrane</keyword>
<dbReference type="EMBL" id="RAXT01000008">
    <property type="protein sequence ID" value="RKG38908.1"/>
    <property type="molecule type" value="Genomic_DNA"/>
</dbReference>
<comment type="caution">
    <text evidence="6">The sequence shown here is derived from an EMBL/GenBank/DDBJ whole genome shotgun (WGS) entry which is preliminary data.</text>
</comment>
<accession>A0A3A8EXL7</accession>
<reference evidence="6 7" key="1">
    <citation type="submission" date="2018-09" db="EMBL/GenBank/DDBJ databases">
        <title>The draft genome of Acinetobacter spp. strains.</title>
        <authorList>
            <person name="Qin J."/>
            <person name="Feng Y."/>
            <person name="Zong Z."/>
        </authorList>
    </citation>
    <scope>NUCLEOTIDE SEQUENCE [LARGE SCALE GENOMIC DNA]</scope>
    <source>
        <strain evidence="6 7">WCHAc060115</strain>
    </source>
</reference>
<evidence type="ECO:0000256" key="2">
    <source>
        <dbReference type="ARBA" id="ARBA00012528"/>
    </source>
</evidence>
<evidence type="ECO:0000313" key="6">
    <source>
        <dbReference type="EMBL" id="RKG38908.1"/>
    </source>
</evidence>
<dbReference type="InterPro" id="IPR029787">
    <property type="entry name" value="Nucleotide_cyclase"/>
</dbReference>
<dbReference type="SMART" id="SM00267">
    <property type="entry name" value="GGDEF"/>
    <property type="match status" value="1"/>
</dbReference>
<evidence type="ECO:0000313" key="7">
    <source>
        <dbReference type="Proteomes" id="UP000280405"/>
    </source>
</evidence>
<protein>
    <recommendedName>
        <fullName evidence="2">diguanylate cyclase</fullName>
        <ecNumber evidence="2">2.7.7.65</ecNumber>
    </recommendedName>
</protein>
<dbReference type="InterPro" id="IPR050469">
    <property type="entry name" value="Diguanylate_Cyclase"/>
</dbReference>
<dbReference type="InterPro" id="IPR000160">
    <property type="entry name" value="GGDEF_dom"/>
</dbReference>
<evidence type="ECO:0000259" key="5">
    <source>
        <dbReference type="PROSITE" id="PS50887"/>
    </source>
</evidence>
<comment type="cofactor">
    <cofactor evidence="1">
        <name>Mg(2+)</name>
        <dbReference type="ChEBI" id="CHEBI:18420"/>
    </cofactor>
</comment>
<dbReference type="CDD" id="cd01949">
    <property type="entry name" value="GGDEF"/>
    <property type="match status" value="1"/>
</dbReference>
<feature type="transmembrane region" description="Helical" evidence="4">
    <location>
        <begin position="191"/>
        <end position="216"/>
    </location>
</feature>
<keyword evidence="4" id="KW-1133">Transmembrane helix</keyword>
<keyword evidence="4" id="KW-0812">Transmembrane</keyword>
<dbReference type="GO" id="GO:0052621">
    <property type="term" value="F:diguanylate cyclase activity"/>
    <property type="evidence" value="ECO:0007669"/>
    <property type="project" value="UniProtKB-EC"/>
</dbReference>
<evidence type="ECO:0000256" key="1">
    <source>
        <dbReference type="ARBA" id="ARBA00001946"/>
    </source>
</evidence>
<feature type="transmembrane region" description="Helical" evidence="4">
    <location>
        <begin position="128"/>
        <end position="144"/>
    </location>
</feature>
<feature type="domain" description="GGDEF" evidence="5">
    <location>
        <begin position="256"/>
        <end position="389"/>
    </location>
</feature>
<dbReference type="PANTHER" id="PTHR45138">
    <property type="entry name" value="REGULATORY COMPONENTS OF SENSORY TRANSDUCTION SYSTEM"/>
    <property type="match status" value="1"/>
</dbReference>
<feature type="transmembrane region" description="Helical" evidence="4">
    <location>
        <begin position="33"/>
        <end position="53"/>
    </location>
</feature>
<dbReference type="Proteomes" id="UP000280405">
    <property type="component" value="Unassembled WGS sequence"/>
</dbReference>
<evidence type="ECO:0000256" key="4">
    <source>
        <dbReference type="SAM" id="Phobius"/>
    </source>
</evidence>
<dbReference type="Gene3D" id="3.30.70.270">
    <property type="match status" value="1"/>
</dbReference>
<dbReference type="AlphaFoldDB" id="A0A3A8EXL7"/>
<proteinExistence type="predicted"/>
<gene>
    <name evidence="6" type="ORF">D7V20_06460</name>
</gene>
<keyword evidence="7" id="KW-1185">Reference proteome</keyword>
<feature type="transmembrane region" description="Helical" evidence="4">
    <location>
        <begin position="73"/>
        <end position="93"/>
    </location>
</feature>